<dbReference type="GO" id="GO:0031160">
    <property type="term" value="C:spore wall"/>
    <property type="evidence" value="ECO:0007669"/>
    <property type="project" value="InterPro"/>
</dbReference>
<keyword evidence="2" id="KW-0167">Capsid protein</keyword>
<reference evidence="2 3" key="1">
    <citation type="submission" date="2018-12" db="EMBL/GenBank/DDBJ databases">
        <title>Bacillus yapensis draft genome sequence.</title>
        <authorList>
            <person name="Yu L."/>
            <person name="Xu X."/>
            <person name="Tang X."/>
        </authorList>
    </citation>
    <scope>NUCLEOTIDE SEQUENCE [LARGE SCALE GENOMIC DNA]</scope>
    <source>
        <strain evidence="2 3">XXST-01</strain>
    </source>
</reference>
<evidence type="ECO:0000313" key="3">
    <source>
        <dbReference type="Proteomes" id="UP000271374"/>
    </source>
</evidence>
<gene>
    <name evidence="2" type="ORF">EKG37_00840</name>
</gene>
<dbReference type="InterPro" id="IPR011428">
    <property type="entry name" value="Spore_coat_X/V"/>
</dbReference>
<dbReference type="OrthoDB" id="2376847at2"/>
<protein>
    <submittedName>
        <fullName evidence="2">Spore coat protein</fullName>
    </submittedName>
</protein>
<dbReference type="Pfam" id="PF07552">
    <property type="entry name" value="Coat_X"/>
    <property type="match status" value="2"/>
</dbReference>
<dbReference type="RefSeq" id="WP_126405344.1">
    <property type="nucleotide sequence ID" value="NZ_RXNT01000001.1"/>
</dbReference>
<name>A0A431WKV2_9BACI</name>
<keyword evidence="2" id="KW-0946">Virion</keyword>
<accession>A0A431WKV2</accession>
<proteinExistence type="predicted"/>
<evidence type="ECO:0000259" key="1">
    <source>
        <dbReference type="Pfam" id="PF07552"/>
    </source>
</evidence>
<keyword evidence="3" id="KW-1185">Reference proteome</keyword>
<dbReference type="GO" id="GO:0030435">
    <property type="term" value="P:sporulation resulting in formation of a cellular spore"/>
    <property type="evidence" value="ECO:0007669"/>
    <property type="project" value="InterPro"/>
</dbReference>
<dbReference type="Proteomes" id="UP000271374">
    <property type="component" value="Unassembled WGS sequence"/>
</dbReference>
<evidence type="ECO:0000313" key="2">
    <source>
        <dbReference type="EMBL" id="RTR36137.1"/>
    </source>
</evidence>
<feature type="domain" description="Spore coat protein X/V" evidence="1">
    <location>
        <begin position="58"/>
        <end position="114"/>
    </location>
</feature>
<organism evidence="2 3">
    <name type="scientific">Bacillus yapensis</name>
    <dbReference type="NCBI Taxonomy" id="2492960"/>
    <lineage>
        <taxon>Bacteria</taxon>
        <taxon>Bacillati</taxon>
        <taxon>Bacillota</taxon>
        <taxon>Bacilli</taxon>
        <taxon>Bacillales</taxon>
        <taxon>Bacillaceae</taxon>
        <taxon>Bacillus</taxon>
    </lineage>
</organism>
<feature type="domain" description="Spore coat protein X/V" evidence="1">
    <location>
        <begin position="121"/>
        <end position="178"/>
    </location>
</feature>
<dbReference type="AlphaFoldDB" id="A0A431WKV2"/>
<dbReference type="EMBL" id="RXNT01000001">
    <property type="protein sequence ID" value="RTR36137.1"/>
    <property type="molecule type" value="Genomic_DNA"/>
</dbReference>
<comment type="caution">
    <text evidence="2">The sequence shown here is derived from an EMBL/GenBank/DDBJ whole genome shotgun (WGS) entry which is preliminary data.</text>
</comment>
<sequence>MLGGRTEYVQDERYGSSRCNTCGHSSCQCGRGNVGGEFRRFNALDPTSQFPFSDNEAAILQNADQVSDIEQRSNERIIIKDSCDIKVSTTDTQVAVSIQAAIQIAIALVINITIADDEQAESITQDLLQFSQIQQVNRQTICIENSRDIEVSTTDTDVAVSIQLLLQLLIAILIQVDIL</sequence>